<dbReference type="AlphaFoldDB" id="A0A9E7KKF2"/>
<proteinExistence type="predicted"/>
<feature type="compositionally biased region" description="Acidic residues" evidence="1">
    <location>
        <begin position="85"/>
        <end position="123"/>
    </location>
</feature>
<evidence type="ECO:0000313" key="3">
    <source>
        <dbReference type="Proteomes" id="UP001055439"/>
    </source>
</evidence>
<sequence length="131" mass="14420">MAASGREQGCSGRRRSRPSPCGVSRQKRRPGRWSSRGRAASLAGAALYRRLCSSLNLHRPIVRLLPPVHEPSRGFARGREAIPSDVEEEASDDEEDFDDDLGDLDEGFDGENDVDEDGSEFDGNDSRDESD</sequence>
<keyword evidence="3" id="KW-1185">Reference proteome</keyword>
<organism evidence="2 3">
    <name type="scientific">Musa troglodytarum</name>
    <name type="common">fe'i banana</name>
    <dbReference type="NCBI Taxonomy" id="320322"/>
    <lineage>
        <taxon>Eukaryota</taxon>
        <taxon>Viridiplantae</taxon>
        <taxon>Streptophyta</taxon>
        <taxon>Embryophyta</taxon>
        <taxon>Tracheophyta</taxon>
        <taxon>Spermatophyta</taxon>
        <taxon>Magnoliopsida</taxon>
        <taxon>Liliopsida</taxon>
        <taxon>Zingiberales</taxon>
        <taxon>Musaceae</taxon>
        <taxon>Musa</taxon>
    </lineage>
</organism>
<evidence type="ECO:0000256" key="1">
    <source>
        <dbReference type="SAM" id="MobiDB-lite"/>
    </source>
</evidence>
<reference evidence="2" key="1">
    <citation type="submission" date="2022-05" db="EMBL/GenBank/DDBJ databases">
        <title>The Musa troglodytarum L. genome provides insights into the mechanism of non-climacteric behaviour and enrichment of carotenoids.</title>
        <authorList>
            <person name="Wang J."/>
        </authorList>
    </citation>
    <scope>NUCLEOTIDE SEQUENCE</scope>
    <source>
        <tissue evidence="2">Leaf</tissue>
    </source>
</reference>
<evidence type="ECO:0000313" key="2">
    <source>
        <dbReference type="EMBL" id="URE18620.1"/>
    </source>
</evidence>
<dbReference type="EMBL" id="CP097509">
    <property type="protein sequence ID" value="URE18620.1"/>
    <property type="molecule type" value="Genomic_DNA"/>
</dbReference>
<accession>A0A9E7KKF2</accession>
<gene>
    <name evidence="2" type="ORF">MUK42_16132</name>
</gene>
<protein>
    <submittedName>
        <fullName evidence="2">Uncharacterized protein</fullName>
    </submittedName>
</protein>
<name>A0A9E7KKF2_9LILI</name>
<feature type="region of interest" description="Disordered" evidence="1">
    <location>
        <begin position="1"/>
        <end position="38"/>
    </location>
</feature>
<dbReference type="Proteomes" id="UP001055439">
    <property type="component" value="Chromosome 7"/>
</dbReference>
<feature type="region of interest" description="Disordered" evidence="1">
    <location>
        <begin position="68"/>
        <end position="131"/>
    </location>
</feature>